<dbReference type="KEGG" id="sphj:BSL82_19085"/>
<dbReference type="OrthoDB" id="7596681at2"/>
<evidence type="ECO:0008006" key="5">
    <source>
        <dbReference type="Google" id="ProtNLM"/>
    </source>
</evidence>
<accession>A0A1L4A0W6</accession>
<organism evidence="3 4">
    <name type="scientific">Tardibacter chloracetimidivorans</name>
    <dbReference type="NCBI Taxonomy" id="1921510"/>
    <lineage>
        <taxon>Bacteria</taxon>
        <taxon>Pseudomonadati</taxon>
        <taxon>Pseudomonadota</taxon>
        <taxon>Alphaproteobacteria</taxon>
        <taxon>Sphingomonadales</taxon>
        <taxon>Sphingomonadaceae</taxon>
        <taxon>Tardibacter</taxon>
    </lineage>
</organism>
<feature type="chain" id="PRO_5009857779" description="DUF2946 domain-containing protein" evidence="2">
    <location>
        <begin position="26"/>
        <end position="119"/>
    </location>
</feature>
<evidence type="ECO:0000313" key="4">
    <source>
        <dbReference type="Proteomes" id="UP000182063"/>
    </source>
</evidence>
<keyword evidence="4" id="KW-1185">Reference proteome</keyword>
<reference evidence="3 4" key="1">
    <citation type="submission" date="2016-11" db="EMBL/GenBank/DDBJ databases">
        <title>Complete Genome Sequence of alachlor-degrading Sphingomonas sp. strain JJ-A5.</title>
        <authorList>
            <person name="Lee H."/>
            <person name="Ka J.-O."/>
        </authorList>
    </citation>
    <scope>NUCLEOTIDE SEQUENCE [LARGE SCALE GENOMIC DNA]</scope>
    <source>
        <strain evidence="3 4">JJ-A5</strain>
        <plasmid evidence="4">phsl4</plasmid>
    </source>
</reference>
<evidence type="ECO:0000313" key="3">
    <source>
        <dbReference type="EMBL" id="API61538.1"/>
    </source>
</evidence>
<protein>
    <recommendedName>
        <fullName evidence="5">DUF2946 domain-containing protein</fullName>
    </recommendedName>
</protein>
<geneLocation type="plasmid" evidence="4">
    <name>phsl4</name>
</geneLocation>
<dbReference type="Proteomes" id="UP000182063">
    <property type="component" value="Plasmid pHSL4"/>
</dbReference>
<keyword evidence="3" id="KW-0614">Plasmid</keyword>
<name>A0A1L4A0W6_9SPHN</name>
<feature type="region of interest" description="Disordered" evidence="1">
    <location>
        <begin position="99"/>
        <end position="119"/>
    </location>
</feature>
<feature type="signal peptide" evidence="2">
    <location>
        <begin position="1"/>
        <end position="25"/>
    </location>
</feature>
<sequence length="119" mass="12301">MRRALKIVLVIAALLGLFGQTVAIAASPATAAIEAMAPATMPMDCVGMMQGDSDKSVPCDRMTLACVAGLCCAMPFMLHVGQPVVAETMIDAGSLAWPSTSSIEGRSTQPEQHPPNSLA</sequence>
<proteinExistence type="predicted"/>
<dbReference type="RefSeq" id="WP_066665036.1">
    <property type="nucleotide sequence ID" value="NZ_CP018225.1"/>
</dbReference>
<evidence type="ECO:0000256" key="1">
    <source>
        <dbReference type="SAM" id="MobiDB-lite"/>
    </source>
</evidence>
<keyword evidence="2" id="KW-0732">Signal</keyword>
<dbReference type="EMBL" id="CP018225">
    <property type="protein sequence ID" value="API61538.1"/>
    <property type="molecule type" value="Genomic_DNA"/>
</dbReference>
<gene>
    <name evidence="3" type="ORF">BSL82_19085</name>
</gene>
<evidence type="ECO:0000256" key="2">
    <source>
        <dbReference type="SAM" id="SignalP"/>
    </source>
</evidence>
<dbReference type="AlphaFoldDB" id="A0A1L4A0W6"/>